<sequence length="325" mass="38001">MAAAPASDEDDFELYNKGGTFSRPNVRATRQKTMTMESGGTQELRRMFADARQSGITLEELEAKMVDLFRTKEAEMNGRLGKAMEKVEQLERHECVSNENNLKVYRALVLEYQMMLEELTSGAYIHVERLQEYGYSKKGNCGGSCVASAERDNYKSELDSLHEDYSKLYDSFKKLRKIAEEQKLEYSGLHEKYLERVEEVKQLQGKLSRLREDAKNKLEQASKDMENCMREREESLIGLRLKVRQLEMDWKNSQRELEIKVHEVRRLSEWRVFQLFFFPLALDVPHEQCLRPEGPPSYLPTLSNYRLCFSGRAREEYDVVNKTKT</sequence>
<protein>
    <submittedName>
        <fullName evidence="2 4">Uncharacterized protein</fullName>
    </submittedName>
</protein>
<dbReference type="OrthoDB" id="5835865at2759"/>
<reference evidence="2 3" key="1">
    <citation type="submission" date="2018-11" db="EMBL/GenBank/DDBJ databases">
        <authorList>
            <consortium name="Pathogen Informatics"/>
        </authorList>
    </citation>
    <scope>NUCLEOTIDE SEQUENCE [LARGE SCALE GENOMIC DNA]</scope>
</reference>
<evidence type="ECO:0000313" key="2">
    <source>
        <dbReference type="EMBL" id="VDP49831.1"/>
    </source>
</evidence>
<reference evidence="4" key="2">
    <citation type="submission" date="2019-09" db="UniProtKB">
        <authorList>
            <consortium name="WormBaseParasite"/>
        </authorList>
    </citation>
    <scope>IDENTIFICATION</scope>
</reference>
<accession>A0A3P8E0K1</accession>
<keyword evidence="3" id="KW-1185">Reference proteome</keyword>
<keyword evidence="1" id="KW-0175">Coiled coil</keyword>
<proteinExistence type="predicted"/>
<feature type="coiled-coil region" evidence="1">
    <location>
        <begin position="200"/>
        <end position="231"/>
    </location>
</feature>
<name>A0A183GRA3_HELPZ</name>
<gene>
    <name evidence="2" type="ORF">HPBE_LOCUS25221</name>
</gene>
<dbReference type="AlphaFoldDB" id="A0A183GRA3"/>
<evidence type="ECO:0000313" key="4">
    <source>
        <dbReference type="WBParaSite" id="HPBE_0002522301-mRNA-1"/>
    </source>
</evidence>
<dbReference type="WBParaSite" id="HPBE_0002522301-mRNA-1">
    <property type="protein sequence ID" value="HPBE_0002522301-mRNA-1"/>
    <property type="gene ID" value="HPBE_0002522301"/>
</dbReference>
<dbReference type="EMBL" id="UZAH01037538">
    <property type="protein sequence ID" value="VDP49831.1"/>
    <property type="molecule type" value="Genomic_DNA"/>
</dbReference>
<accession>A0A183GRA3</accession>
<evidence type="ECO:0000256" key="1">
    <source>
        <dbReference type="SAM" id="Coils"/>
    </source>
</evidence>
<organism evidence="3 4">
    <name type="scientific">Heligmosomoides polygyrus</name>
    <name type="common">Parasitic roundworm</name>
    <dbReference type="NCBI Taxonomy" id="6339"/>
    <lineage>
        <taxon>Eukaryota</taxon>
        <taxon>Metazoa</taxon>
        <taxon>Ecdysozoa</taxon>
        <taxon>Nematoda</taxon>
        <taxon>Chromadorea</taxon>
        <taxon>Rhabditida</taxon>
        <taxon>Rhabditina</taxon>
        <taxon>Rhabditomorpha</taxon>
        <taxon>Strongyloidea</taxon>
        <taxon>Heligmosomidae</taxon>
        <taxon>Heligmosomoides</taxon>
    </lineage>
</organism>
<dbReference type="Proteomes" id="UP000050761">
    <property type="component" value="Unassembled WGS sequence"/>
</dbReference>
<evidence type="ECO:0000313" key="3">
    <source>
        <dbReference type="Proteomes" id="UP000050761"/>
    </source>
</evidence>